<evidence type="ECO:0000313" key="3">
    <source>
        <dbReference type="Proteomes" id="UP001598138"/>
    </source>
</evidence>
<dbReference type="Proteomes" id="UP001598138">
    <property type="component" value="Unassembled WGS sequence"/>
</dbReference>
<proteinExistence type="predicted"/>
<comment type="caution">
    <text evidence="2">The sequence shown here is derived from an EMBL/GenBank/DDBJ whole genome shotgun (WGS) entry which is preliminary data.</text>
</comment>
<dbReference type="Pfam" id="PF14129">
    <property type="entry name" value="DUF4296"/>
    <property type="match status" value="1"/>
</dbReference>
<dbReference type="RefSeq" id="WP_377983467.1">
    <property type="nucleotide sequence ID" value="NZ_JBBKXZ010000002.1"/>
</dbReference>
<dbReference type="EMBL" id="JBBKXZ010000002">
    <property type="protein sequence ID" value="MFD3394587.1"/>
    <property type="molecule type" value="Genomic_DNA"/>
</dbReference>
<name>A0ABW6DCE9_9BACT</name>
<protein>
    <submittedName>
        <fullName evidence="2">DUF4296 domain-containing protein</fullName>
    </submittedName>
</protein>
<reference evidence="2 3" key="1">
    <citation type="submission" date="2024-03" db="EMBL/GenBank/DDBJ databases">
        <title>Aquirufa genome sequencing.</title>
        <authorList>
            <person name="Pitt A."/>
            <person name="Hahn M.W."/>
        </authorList>
    </citation>
    <scope>NUCLEOTIDE SEQUENCE [LARGE SCALE GENOMIC DNA]</scope>
    <source>
        <strain evidence="2 3">OSTEICH-129V</strain>
    </source>
</reference>
<sequence length="111" mass="12731">MKLGYLVLFVGLLGCSELGKPERIEEKKMAQILADIHIDEANISSMGVTNMDSSLLMYHFLEKKTLKRHGVDSLTFVKSLESYAKEPKDFIQLYNEVKLVVAEKRKKAQRR</sequence>
<organism evidence="2 3">
    <name type="scientific">Aquirufa avitistagni</name>
    <dbReference type="NCBI Taxonomy" id="3104728"/>
    <lineage>
        <taxon>Bacteria</taxon>
        <taxon>Pseudomonadati</taxon>
        <taxon>Bacteroidota</taxon>
        <taxon>Cytophagia</taxon>
        <taxon>Cytophagales</taxon>
        <taxon>Flectobacillaceae</taxon>
        <taxon>Aquirufa</taxon>
    </lineage>
</organism>
<keyword evidence="3" id="KW-1185">Reference proteome</keyword>
<gene>
    <name evidence="2" type="ORF">U0R10_08140</name>
</gene>
<evidence type="ECO:0000259" key="1">
    <source>
        <dbReference type="Pfam" id="PF14129"/>
    </source>
</evidence>
<evidence type="ECO:0000313" key="2">
    <source>
        <dbReference type="EMBL" id="MFD3394587.1"/>
    </source>
</evidence>
<feature type="domain" description="DUF4296" evidence="1">
    <location>
        <begin position="24"/>
        <end position="105"/>
    </location>
</feature>
<dbReference type="PROSITE" id="PS51257">
    <property type="entry name" value="PROKAR_LIPOPROTEIN"/>
    <property type="match status" value="1"/>
</dbReference>
<accession>A0ABW6DCE9</accession>
<dbReference type="InterPro" id="IPR025381">
    <property type="entry name" value="DUF4296"/>
</dbReference>